<name>A0ABU0JA54_9HYPH</name>
<dbReference type="PANTHER" id="PTHR24220">
    <property type="entry name" value="IMPORT ATP-BINDING PROTEIN"/>
    <property type="match status" value="1"/>
</dbReference>
<protein>
    <submittedName>
        <fullName evidence="6">ABC transport system ATP-binding protein</fullName>
    </submittedName>
</protein>
<keyword evidence="4 6" id="KW-0067">ATP-binding</keyword>
<dbReference type="RefSeq" id="WP_307275815.1">
    <property type="nucleotide sequence ID" value="NZ_JAUSVX010000008.1"/>
</dbReference>
<gene>
    <name evidence="6" type="ORF">QO011_004169</name>
</gene>
<proteinExistence type="inferred from homology"/>
<dbReference type="GO" id="GO:0005524">
    <property type="term" value="F:ATP binding"/>
    <property type="evidence" value="ECO:0007669"/>
    <property type="project" value="UniProtKB-KW"/>
</dbReference>
<comment type="caution">
    <text evidence="6">The sequence shown here is derived from an EMBL/GenBank/DDBJ whole genome shotgun (WGS) entry which is preliminary data.</text>
</comment>
<evidence type="ECO:0000259" key="5">
    <source>
        <dbReference type="PROSITE" id="PS50893"/>
    </source>
</evidence>
<dbReference type="PROSITE" id="PS00211">
    <property type="entry name" value="ABC_TRANSPORTER_1"/>
    <property type="match status" value="1"/>
</dbReference>
<evidence type="ECO:0000256" key="1">
    <source>
        <dbReference type="ARBA" id="ARBA00005417"/>
    </source>
</evidence>
<reference evidence="6 7" key="1">
    <citation type="submission" date="2023-07" db="EMBL/GenBank/DDBJ databases">
        <title>Genomic Encyclopedia of Type Strains, Phase IV (KMG-IV): sequencing the most valuable type-strain genomes for metagenomic binning, comparative biology and taxonomic classification.</title>
        <authorList>
            <person name="Goeker M."/>
        </authorList>
    </citation>
    <scope>NUCLEOTIDE SEQUENCE [LARGE SCALE GENOMIC DNA]</scope>
    <source>
        <strain evidence="6 7">DSM 19619</strain>
    </source>
</reference>
<dbReference type="PROSITE" id="PS50893">
    <property type="entry name" value="ABC_TRANSPORTER_2"/>
    <property type="match status" value="1"/>
</dbReference>
<dbReference type="InterPro" id="IPR017911">
    <property type="entry name" value="MacB-like_ATP-bd"/>
</dbReference>
<keyword evidence="2" id="KW-0813">Transport</keyword>
<evidence type="ECO:0000256" key="2">
    <source>
        <dbReference type="ARBA" id="ARBA00022448"/>
    </source>
</evidence>
<dbReference type="Proteomes" id="UP001242480">
    <property type="component" value="Unassembled WGS sequence"/>
</dbReference>
<dbReference type="PANTHER" id="PTHR24220:SF452">
    <property type="entry name" value="ABC TRANSPORTER ATP-BINDING PROTEIN"/>
    <property type="match status" value="1"/>
</dbReference>
<dbReference type="SUPFAM" id="SSF52540">
    <property type="entry name" value="P-loop containing nucleoside triphosphate hydrolases"/>
    <property type="match status" value="1"/>
</dbReference>
<evidence type="ECO:0000313" key="7">
    <source>
        <dbReference type="Proteomes" id="UP001242480"/>
    </source>
</evidence>
<dbReference type="Gene3D" id="3.40.50.300">
    <property type="entry name" value="P-loop containing nucleotide triphosphate hydrolases"/>
    <property type="match status" value="1"/>
</dbReference>
<dbReference type="InterPro" id="IPR015854">
    <property type="entry name" value="ABC_transpr_LolD-like"/>
</dbReference>
<comment type="similarity">
    <text evidence="1">Belongs to the ABC transporter superfamily.</text>
</comment>
<dbReference type="EMBL" id="JAUSVX010000008">
    <property type="protein sequence ID" value="MDQ0471146.1"/>
    <property type="molecule type" value="Genomic_DNA"/>
</dbReference>
<sequence>MERDTSVNLQHVAKSYRTRRQGLPIFEDLTLDIPDGDFLAVMGPSGSGKSTMLNLIGGIDRPDRGEIRVGGQRIDTMGEAALARWRAGHVGFVFQFYNLMPMLTAAENVELPLLLTPLTRRQRRERVATVLDLVGLAERARHRPGELSGGQMQRVGIARAIAADPCLLLCDEPTGDLDRQSADDILRMLGLLNAELGKTIVMVTHDEAAARAARRVLRLDKGRFVADGSRFVADGGRP</sequence>
<keyword evidence="7" id="KW-1185">Reference proteome</keyword>
<evidence type="ECO:0000256" key="3">
    <source>
        <dbReference type="ARBA" id="ARBA00022741"/>
    </source>
</evidence>
<evidence type="ECO:0000313" key="6">
    <source>
        <dbReference type="EMBL" id="MDQ0471146.1"/>
    </source>
</evidence>
<evidence type="ECO:0000256" key="4">
    <source>
        <dbReference type="ARBA" id="ARBA00022840"/>
    </source>
</evidence>
<dbReference type="SMART" id="SM00382">
    <property type="entry name" value="AAA"/>
    <property type="match status" value="1"/>
</dbReference>
<dbReference type="InterPro" id="IPR003593">
    <property type="entry name" value="AAA+_ATPase"/>
</dbReference>
<dbReference type="CDD" id="cd03255">
    <property type="entry name" value="ABC_MJ0796_LolCDE_FtsE"/>
    <property type="match status" value="1"/>
</dbReference>
<dbReference type="InterPro" id="IPR027417">
    <property type="entry name" value="P-loop_NTPase"/>
</dbReference>
<dbReference type="Pfam" id="PF00005">
    <property type="entry name" value="ABC_tran"/>
    <property type="match status" value="1"/>
</dbReference>
<dbReference type="InterPro" id="IPR003439">
    <property type="entry name" value="ABC_transporter-like_ATP-bd"/>
</dbReference>
<keyword evidence="3" id="KW-0547">Nucleotide-binding</keyword>
<accession>A0ABU0JA54</accession>
<organism evidence="6 7">
    <name type="scientific">Labrys wisconsinensis</name>
    <dbReference type="NCBI Taxonomy" id="425677"/>
    <lineage>
        <taxon>Bacteria</taxon>
        <taxon>Pseudomonadati</taxon>
        <taxon>Pseudomonadota</taxon>
        <taxon>Alphaproteobacteria</taxon>
        <taxon>Hyphomicrobiales</taxon>
        <taxon>Xanthobacteraceae</taxon>
        <taxon>Labrys</taxon>
    </lineage>
</organism>
<dbReference type="InterPro" id="IPR017871">
    <property type="entry name" value="ABC_transporter-like_CS"/>
</dbReference>
<feature type="domain" description="ABC transporter" evidence="5">
    <location>
        <begin position="7"/>
        <end position="236"/>
    </location>
</feature>